<dbReference type="GO" id="GO:0005351">
    <property type="term" value="F:carbohydrate:proton symporter activity"/>
    <property type="evidence" value="ECO:0007669"/>
    <property type="project" value="TreeGrafter"/>
</dbReference>
<reference evidence="10 11" key="1">
    <citation type="submission" date="2016-03" db="EMBL/GenBank/DDBJ databases">
        <title>Comparative genomics of Pseudogymnoascus destructans, the fungus causing white-nose syndrome of bats.</title>
        <authorList>
            <person name="Palmer J.M."/>
            <person name="Drees K.P."/>
            <person name="Foster J.T."/>
            <person name="Lindner D.L."/>
        </authorList>
    </citation>
    <scope>NUCLEOTIDE SEQUENCE [LARGE SCALE GENOMIC DNA]</scope>
    <source>
        <strain evidence="10 11">UAMH 10579</strain>
    </source>
</reference>
<feature type="transmembrane region" description="Helical" evidence="8">
    <location>
        <begin position="363"/>
        <end position="381"/>
    </location>
</feature>
<keyword evidence="4 8" id="KW-0812">Transmembrane</keyword>
<sequence>MAPSKQVVYNWYISLLAAGCMVLMGYDSSVFNSVQGSDNWRVHFNNPNPNMIGLINTTYSVGGIICGWFFSGPLADWAGRRWAMAFGCAITVVATFIQCFAPYHNLGCFMAGRVLIGAGQAFAITAGPIYINEVTAANVRGKVMSFWQMFFSVGAFFAYWVNYACSKNKTRLGDWDWKIVVIFQLLLPIVIMVQLPFIPESPRWWIARHGNVDEARASLKRVRTTDEEIEDELLSIREAIAYEQGAAPGKRQQYLSFWKDKSIRRRLCLAFLINIGQQLTGQGTLNAYSSTIYKSVFKDLDTVNLVNALNATFGIVFTLNATWTVDRYGRRFLFIVGACGMAMTTMLMAVVGLTTPNVDGTKTYPVGVGIATLAFLFAFFYKPSWGATTWIYTAEIFPTHVRAPAVGMSVQMQGVANTIFQQFFPIFYANEGLKSFFFFMTLNIMLAVGVFFLLPETKNVPLEQMDTLFGGVSHVDKGAEILEKHGDYVEEEKRV</sequence>
<name>A0A1B8GBM8_9PEZI</name>
<comment type="similarity">
    <text evidence="2 7">Belongs to the major facilitator superfamily. Sugar transporter (TC 2.A.1.1) family.</text>
</comment>
<evidence type="ECO:0000256" key="7">
    <source>
        <dbReference type="RuleBase" id="RU003346"/>
    </source>
</evidence>
<feature type="domain" description="Major facilitator superfamily (MFS) profile" evidence="9">
    <location>
        <begin position="13"/>
        <end position="458"/>
    </location>
</feature>
<accession>A0A1B8GBM8</accession>
<dbReference type="InterPro" id="IPR005828">
    <property type="entry name" value="MFS_sugar_transport-like"/>
</dbReference>
<dbReference type="InterPro" id="IPR050360">
    <property type="entry name" value="MFS_Sugar_Transporters"/>
</dbReference>
<feature type="transmembrane region" description="Helical" evidence="8">
    <location>
        <begin position="143"/>
        <end position="161"/>
    </location>
</feature>
<dbReference type="SUPFAM" id="SSF103473">
    <property type="entry name" value="MFS general substrate transporter"/>
    <property type="match status" value="1"/>
</dbReference>
<protein>
    <recommendedName>
        <fullName evidence="9">Major facilitator superfamily (MFS) profile domain-containing protein</fullName>
    </recommendedName>
</protein>
<dbReference type="GeneID" id="28842220"/>
<dbReference type="Pfam" id="PF00083">
    <property type="entry name" value="Sugar_tr"/>
    <property type="match status" value="1"/>
</dbReference>
<dbReference type="Proteomes" id="UP000091956">
    <property type="component" value="Unassembled WGS sequence"/>
</dbReference>
<feature type="transmembrane region" description="Helical" evidence="8">
    <location>
        <begin position="436"/>
        <end position="454"/>
    </location>
</feature>
<dbReference type="EMBL" id="KV460256">
    <property type="protein sequence ID" value="OBT93220.1"/>
    <property type="molecule type" value="Genomic_DNA"/>
</dbReference>
<keyword evidence="11" id="KW-1185">Reference proteome</keyword>
<evidence type="ECO:0000259" key="9">
    <source>
        <dbReference type="PROSITE" id="PS50850"/>
    </source>
</evidence>
<dbReference type="InterPro" id="IPR005829">
    <property type="entry name" value="Sugar_transporter_CS"/>
</dbReference>
<dbReference type="NCBIfam" id="TIGR00879">
    <property type="entry name" value="SP"/>
    <property type="match status" value="1"/>
</dbReference>
<gene>
    <name evidence="10" type="ORF">VE01_08834</name>
</gene>
<evidence type="ECO:0000256" key="3">
    <source>
        <dbReference type="ARBA" id="ARBA00022448"/>
    </source>
</evidence>
<dbReference type="RefSeq" id="XP_018126953.1">
    <property type="nucleotide sequence ID" value="XM_018278253.2"/>
</dbReference>
<evidence type="ECO:0000256" key="1">
    <source>
        <dbReference type="ARBA" id="ARBA00004141"/>
    </source>
</evidence>
<dbReference type="PANTHER" id="PTHR48022">
    <property type="entry name" value="PLASTIDIC GLUCOSE TRANSPORTER 4"/>
    <property type="match status" value="1"/>
</dbReference>
<dbReference type="OrthoDB" id="6612291at2759"/>
<dbReference type="PROSITE" id="PS51257">
    <property type="entry name" value="PROKAR_LIPOPROTEIN"/>
    <property type="match status" value="1"/>
</dbReference>
<dbReference type="PRINTS" id="PR00171">
    <property type="entry name" value="SUGRTRNSPORT"/>
</dbReference>
<feature type="transmembrane region" description="Helical" evidence="8">
    <location>
        <begin position="7"/>
        <end position="26"/>
    </location>
</feature>
<reference evidence="11" key="2">
    <citation type="journal article" date="2018" name="Nat. Commun.">
        <title>Extreme sensitivity to ultraviolet light in the fungal pathogen causing white-nose syndrome of bats.</title>
        <authorList>
            <person name="Palmer J.M."/>
            <person name="Drees K.P."/>
            <person name="Foster J.T."/>
            <person name="Lindner D.L."/>
        </authorList>
    </citation>
    <scope>NUCLEOTIDE SEQUENCE [LARGE SCALE GENOMIC DNA]</scope>
    <source>
        <strain evidence="11">UAMH 10579</strain>
    </source>
</reference>
<dbReference type="PANTHER" id="PTHR48022:SF46">
    <property type="entry name" value="SUGAR TRANSPORTER, PUTATIVE (AFU_ORTHOLOGUE AFUA_1G11830)-RELATED"/>
    <property type="match status" value="1"/>
</dbReference>
<dbReference type="PROSITE" id="PS00216">
    <property type="entry name" value="SUGAR_TRANSPORT_1"/>
    <property type="match status" value="1"/>
</dbReference>
<evidence type="ECO:0000256" key="2">
    <source>
        <dbReference type="ARBA" id="ARBA00010992"/>
    </source>
</evidence>
<feature type="transmembrane region" description="Helical" evidence="8">
    <location>
        <begin position="267"/>
        <end position="285"/>
    </location>
</feature>
<proteinExistence type="inferred from homology"/>
<evidence type="ECO:0000313" key="11">
    <source>
        <dbReference type="Proteomes" id="UP000091956"/>
    </source>
</evidence>
<feature type="transmembrane region" description="Helical" evidence="8">
    <location>
        <begin position="51"/>
        <end position="70"/>
    </location>
</feature>
<dbReference type="AlphaFoldDB" id="A0A1B8GBM8"/>
<dbReference type="Gene3D" id="1.20.1250.20">
    <property type="entry name" value="MFS general substrate transporter like domains"/>
    <property type="match status" value="1"/>
</dbReference>
<feature type="transmembrane region" description="Helical" evidence="8">
    <location>
        <begin position="305"/>
        <end position="325"/>
    </location>
</feature>
<dbReference type="FunFam" id="1.20.1250.20:FF:000134">
    <property type="entry name" value="MFS sugar transporter protein"/>
    <property type="match status" value="1"/>
</dbReference>
<dbReference type="GO" id="GO:0016020">
    <property type="term" value="C:membrane"/>
    <property type="evidence" value="ECO:0007669"/>
    <property type="project" value="UniProtKB-SubCell"/>
</dbReference>
<feature type="transmembrane region" description="Helical" evidence="8">
    <location>
        <begin position="82"/>
        <end position="103"/>
    </location>
</feature>
<dbReference type="InterPro" id="IPR003663">
    <property type="entry name" value="Sugar/inositol_transpt"/>
</dbReference>
<comment type="subcellular location">
    <subcellularLocation>
        <location evidence="1">Membrane</location>
        <topology evidence="1">Multi-pass membrane protein</topology>
    </subcellularLocation>
</comment>
<keyword evidence="6 8" id="KW-0472">Membrane</keyword>
<dbReference type="PROSITE" id="PS50850">
    <property type="entry name" value="MFS"/>
    <property type="match status" value="1"/>
</dbReference>
<dbReference type="InterPro" id="IPR036259">
    <property type="entry name" value="MFS_trans_sf"/>
</dbReference>
<organism evidence="10 11">
    <name type="scientific">Pseudogymnoascus verrucosus</name>
    <dbReference type="NCBI Taxonomy" id="342668"/>
    <lineage>
        <taxon>Eukaryota</taxon>
        <taxon>Fungi</taxon>
        <taxon>Dikarya</taxon>
        <taxon>Ascomycota</taxon>
        <taxon>Pezizomycotina</taxon>
        <taxon>Leotiomycetes</taxon>
        <taxon>Thelebolales</taxon>
        <taxon>Thelebolaceae</taxon>
        <taxon>Pseudogymnoascus</taxon>
    </lineage>
</organism>
<evidence type="ECO:0000256" key="6">
    <source>
        <dbReference type="ARBA" id="ARBA00023136"/>
    </source>
</evidence>
<feature type="transmembrane region" description="Helical" evidence="8">
    <location>
        <begin position="109"/>
        <end position="131"/>
    </location>
</feature>
<feature type="transmembrane region" description="Helical" evidence="8">
    <location>
        <begin position="332"/>
        <end position="351"/>
    </location>
</feature>
<dbReference type="InterPro" id="IPR020846">
    <property type="entry name" value="MFS_dom"/>
</dbReference>
<feature type="transmembrane region" description="Helical" evidence="8">
    <location>
        <begin position="181"/>
        <end position="198"/>
    </location>
</feature>
<evidence type="ECO:0000256" key="4">
    <source>
        <dbReference type="ARBA" id="ARBA00022692"/>
    </source>
</evidence>
<keyword evidence="5 8" id="KW-1133">Transmembrane helix</keyword>
<keyword evidence="3 7" id="KW-0813">Transport</keyword>
<evidence type="ECO:0000256" key="8">
    <source>
        <dbReference type="SAM" id="Phobius"/>
    </source>
</evidence>
<evidence type="ECO:0000313" key="10">
    <source>
        <dbReference type="EMBL" id="OBT93220.1"/>
    </source>
</evidence>
<evidence type="ECO:0000256" key="5">
    <source>
        <dbReference type="ARBA" id="ARBA00022989"/>
    </source>
</evidence>